<sequence>MQLWKTSQTDAENLRECANPQCTPPLSHEPRRGSGPQVGDIMCIRISALAPFYHLLGDTNNDRGCKPGDRPCIITAIKDDETFTVCLMATFDKNSYKELPALFREFIVLVSTTNPSDMASLNTRLRHVHSTPEWVVPGSSVRGSQYLITLPITVISKPFKKWRMRDMPLDAGFFLDETTMSKLREIILEHHRRSKEWLAENGSMKASGLLQGLRALENVRVPQAL</sequence>
<evidence type="ECO:0000313" key="1">
    <source>
        <dbReference type="EMBL" id="KAL0059903.1"/>
    </source>
</evidence>
<evidence type="ECO:0000313" key="2">
    <source>
        <dbReference type="Proteomes" id="UP001437256"/>
    </source>
</evidence>
<organism evidence="1 2">
    <name type="scientific">Marasmius tenuissimus</name>
    <dbReference type="NCBI Taxonomy" id="585030"/>
    <lineage>
        <taxon>Eukaryota</taxon>
        <taxon>Fungi</taxon>
        <taxon>Dikarya</taxon>
        <taxon>Basidiomycota</taxon>
        <taxon>Agaricomycotina</taxon>
        <taxon>Agaricomycetes</taxon>
        <taxon>Agaricomycetidae</taxon>
        <taxon>Agaricales</taxon>
        <taxon>Marasmiineae</taxon>
        <taxon>Marasmiaceae</taxon>
        <taxon>Marasmius</taxon>
    </lineage>
</organism>
<dbReference type="EMBL" id="JBBXMP010000201">
    <property type="protein sequence ID" value="KAL0059903.1"/>
    <property type="molecule type" value="Genomic_DNA"/>
</dbReference>
<name>A0ABR2ZEY1_9AGAR</name>
<dbReference type="Proteomes" id="UP001437256">
    <property type="component" value="Unassembled WGS sequence"/>
</dbReference>
<reference evidence="1 2" key="1">
    <citation type="submission" date="2024-05" db="EMBL/GenBank/DDBJ databases">
        <title>A draft genome resource for the thread blight pathogen Marasmius tenuissimus strain MS-2.</title>
        <authorList>
            <person name="Yulfo-Soto G.E."/>
            <person name="Baruah I.K."/>
            <person name="Amoako-Attah I."/>
            <person name="Bukari Y."/>
            <person name="Meinhardt L.W."/>
            <person name="Bailey B.A."/>
            <person name="Cohen S.P."/>
        </authorList>
    </citation>
    <scope>NUCLEOTIDE SEQUENCE [LARGE SCALE GENOMIC DNA]</scope>
    <source>
        <strain evidence="1 2">MS-2</strain>
    </source>
</reference>
<proteinExistence type="predicted"/>
<keyword evidence="2" id="KW-1185">Reference proteome</keyword>
<protein>
    <submittedName>
        <fullName evidence="1">Uncharacterized protein</fullName>
    </submittedName>
</protein>
<comment type="caution">
    <text evidence="1">The sequence shown here is derived from an EMBL/GenBank/DDBJ whole genome shotgun (WGS) entry which is preliminary data.</text>
</comment>
<gene>
    <name evidence="1" type="ORF">AAF712_013318</name>
</gene>
<accession>A0ABR2ZEY1</accession>